<feature type="compositionally biased region" description="Gly residues" evidence="1">
    <location>
        <begin position="526"/>
        <end position="537"/>
    </location>
</feature>
<dbReference type="EMBL" id="MKKU01000013">
    <property type="protein sequence ID" value="RNF27188.1"/>
    <property type="molecule type" value="Genomic_DNA"/>
</dbReference>
<dbReference type="GO" id="GO:0034063">
    <property type="term" value="P:stress granule assembly"/>
    <property type="evidence" value="ECO:0007669"/>
    <property type="project" value="TreeGrafter"/>
</dbReference>
<evidence type="ECO:0000256" key="1">
    <source>
        <dbReference type="SAM" id="MobiDB-lite"/>
    </source>
</evidence>
<feature type="compositionally biased region" description="Low complexity" evidence="1">
    <location>
        <begin position="483"/>
        <end position="502"/>
    </location>
</feature>
<dbReference type="GO" id="GO:0010494">
    <property type="term" value="C:cytoplasmic stress granule"/>
    <property type="evidence" value="ECO:0007669"/>
    <property type="project" value="TreeGrafter"/>
</dbReference>
<dbReference type="InterPro" id="IPR045117">
    <property type="entry name" value="ATXN2-like"/>
</dbReference>
<dbReference type="AlphaFoldDB" id="A0A422QB49"/>
<name>A0A422QB49_9TRYP</name>
<dbReference type="Proteomes" id="UP000284403">
    <property type="component" value="Unassembled WGS sequence"/>
</dbReference>
<feature type="region of interest" description="Disordered" evidence="1">
    <location>
        <begin position="204"/>
        <end position="226"/>
    </location>
</feature>
<evidence type="ECO:0000313" key="4">
    <source>
        <dbReference type="Proteomes" id="UP000284403"/>
    </source>
</evidence>
<comment type="caution">
    <text evidence="3">The sequence shown here is derived from an EMBL/GenBank/DDBJ whole genome shotgun (WGS) entry which is preliminary data.</text>
</comment>
<dbReference type="OrthoDB" id="2275718at2759"/>
<dbReference type="PANTHER" id="PTHR12854:SF7">
    <property type="entry name" value="ATAXIN-2 HOMOLOG"/>
    <property type="match status" value="1"/>
</dbReference>
<dbReference type="GO" id="GO:0003729">
    <property type="term" value="F:mRNA binding"/>
    <property type="evidence" value="ECO:0007669"/>
    <property type="project" value="TreeGrafter"/>
</dbReference>
<dbReference type="PANTHER" id="PTHR12854">
    <property type="entry name" value="ATAXIN 2-RELATED"/>
    <property type="match status" value="1"/>
</dbReference>
<protein>
    <submittedName>
        <fullName evidence="3">Putative ataxin-2 isoform X1</fullName>
    </submittedName>
</protein>
<gene>
    <name evidence="3" type="ORF">Tco025E_00562</name>
</gene>
<dbReference type="Pfam" id="PF14438">
    <property type="entry name" value="SM-ATX"/>
    <property type="match status" value="1"/>
</dbReference>
<reference evidence="3 4" key="1">
    <citation type="journal article" date="2018" name="BMC Genomics">
        <title>Genomic comparison of Trypanosoma conorhini and Trypanosoma rangeli to Trypanosoma cruzi strains of high and low virulence.</title>
        <authorList>
            <person name="Bradwell K.R."/>
            <person name="Koparde V.N."/>
            <person name="Matveyev A.V."/>
            <person name="Serrano M.G."/>
            <person name="Alves J.M."/>
            <person name="Parikh H."/>
            <person name="Huang B."/>
            <person name="Lee V."/>
            <person name="Espinosa-Alvarez O."/>
            <person name="Ortiz P.A."/>
            <person name="Costa-Martins A.G."/>
            <person name="Teixeira M.M."/>
            <person name="Buck G.A."/>
        </authorList>
    </citation>
    <scope>NUCLEOTIDE SEQUENCE [LARGE SCALE GENOMIC DNA]</scope>
    <source>
        <strain evidence="3 4">025E</strain>
    </source>
</reference>
<feature type="domain" description="LsmAD" evidence="2">
    <location>
        <begin position="147"/>
        <end position="218"/>
    </location>
</feature>
<keyword evidence="4" id="KW-1185">Reference proteome</keyword>
<feature type="region of interest" description="Disordered" evidence="1">
    <location>
        <begin position="379"/>
        <end position="552"/>
    </location>
</feature>
<evidence type="ECO:0000313" key="3">
    <source>
        <dbReference type="EMBL" id="RNF27188.1"/>
    </source>
</evidence>
<feature type="compositionally biased region" description="Polar residues" evidence="1">
    <location>
        <begin position="463"/>
        <end position="473"/>
    </location>
</feature>
<dbReference type="SMART" id="SM01272">
    <property type="entry name" value="LsmAD"/>
    <property type="match status" value="1"/>
</dbReference>
<feature type="compositionally biased region" description="Basic and acidic residues" evidence="1">
    <location>
        <begin position="204"/>
        <end position="223"/>
    </location>
</feature>
<dbReference type="GeneID" id="40314173"/>
<proteinExistence type="predicted"/>
<dbReference type="RefSeq" id="XP_029232394.1">
    <property type="nucleotide sequence ID" value="XM_029367502.1"/>
</dbReference>
<organism evidence="3 4">
    <name type="scientific">Trypanosoma conorhini</name>
    <dbReference type="NCBI Taxonomy" id="83891"/>
    <lineage>
        <taxon>Eukaryota</taxon>
        <taxon>Discoba</taxon>
        <taxon>Euglenozoa</taxon>
        <taxon>Kinetoplastea</taxon>
        <taxon>Metakinetoplastina</taxon>
        <taxon>Trypanosomatida</taxon>
        <taxon>Trypanosomatidae</taxon>
        <taxon>Trypanosoma</taxon>
    </lineage>
</organism>
<accession>A0A422QB49</accession>
<sequence length="552" mass="59965">MDTTFSSNADRLEYLYLNLVGQLVQVRLVDGSAVEGIFVSRTDVDADTEAGILLCCTRCLPSAKHKPLDPSCLQLEEDTSIPYRDIVMVEAQNAKIRTEVPGRADTTRSDYAITKIDWADEGANELLDSEQHQTGAWDQFEANEKNFGVKTSYKEEIYTTRLDHSKITEEQRAHADRVAREIEVSATRGIAHRMEREEVLKDDGGMDEGALHSDVQRPQEKKKTYTPPVAAARKVIGELQPAASAAAPVAPAAAAAVMGVEDNAMRYRRGEEEKIAIQHDNHPRSPGFNPAAAPYTPMKPGGAAAPVLDFMTLLADAIMSSDQCYEAPPNWPGTCMYYDQDDSSYSQQTYESAAVPQSMGAAAQQMYMGQQQGLPTHHRAYQGGGGRMNPAQQMPMHHVHAQSFHQQHQQHQQHQHQPQHQHQQPPQQPFHGYGNYMPPHQNNAAMQDYPPNKGGPPGPMRSNMRQPKGSSASRVEPQQPVNANTSVAPTPVPTVDSTPSPAAEVKHAPKLQRGRGGAAPQRGDAGDGAGETAGGNAGAATSSAGPKKRSGK</sequence>
<dbReference type="InterPro" id="IPR025852">
    <property type="entry name" value="SM_dom_ATX"/>
</dbReference>
<dbReference type="InterPro" id="IPR009604">
    <property type="entry name" value="LsmAD_domain"/>
</dbReference>
<dbReference type="Pfam" id="PF06741">
    <property type="entry name" value="LsmAD"/>
    <property type="match status" value="1"/>
</dbReference>
<evidence type="ECO:0000259" key="2">
    <source>
        <dbReference type="SMART" id="SM01272"/>
    </source>
</evidence>